<feature type="region of interest" description="Disordered" evidence="1">
    <location>
        <begin position="65"/>
        <end position="96"/>
    </location>
</feature>
<keyword evidence="2" id="KW-0732">Signal</keyword>
<organism evidence="3 4">
    <name type="scientific">Heterodera trifolii</name>
    <dbReference type="NCBI Taxonomy" id="157864"/>
    <lineage>
        <taxon>Eukaryota</taxon>
        <taxon>Metazoa</taxon>
        <taxon>Ecdysozoa</taxon>
        <taxon>Nematoda</taxon>
        <taxon>Chromadorea</taxon>
        <taxon>Rhabditida</taxon>
        <taxon>Tylenchina</taxon>
        <taxon>Tylenchomorpha</taxon>
        <taxon>Tylenchoidea</taxon>
        <taxon>Heteroderidae</taxon>
        <taxon>Heteroderinae</taxon>
        <taxon>Heterodera</taxon>
    </lineage>
</organism>
<protein>
    <submittedName>
        <fullName evidence="3">Uncharacterized protein</fullName>
    </submittedName>
</protein>
<dbReference type="Proteomes" id="UP001620626">
    <property type="component" value="Unassembled WGS sequence"/>
</dbReference>
<keyword evidence="4" id="KW-1185">Reference proteome</keyword>
<gene>
    <name evidence="3" type="ORF">niasHT_012804</name>
</gene>
<evidence type="ECO:0000256" key="2">
    <source>
        <dbReference type="SAM" id="SignalP"/>
    </source>
</evidence>
<accession>A0ABD2L980</accession>
<evidence type="ECO:0000313" key="4">
    <source>
        <dbReference type="Proteomes" id="UP001620626"/>
    </source>
</evidence>
<evidence type="ECO:0000256" key="1">
    <source>
        <dbReference type="SAM" id="MobiDB-lite"/>
    </source>
</evidence>
<feature type="chain" id="PRO_5044784469" evidence="2">
    <location>
        <begin position="28"/>
        <end position="96"/>
    </location>
</feature>
<evidence type="ECO:0000313" key="3">
    <source>
        <dbReference type="EMBL" id="KAL3111708.1"/>
    </source>
</evidence>
<proteinExistence type="predicted"/>
<dbReference type="AlphaFoldDB" id="A0ABD2L980"/>
<dbReference type="EMBL" id="JBICBT010000494">
    <property type="protein sequence ID" value="KAL3111708.1"/>
    <property type="molecule type" value="Genomic_DNA"/>
</dbReference>
<feature type="signal peptide" evidence="2">
    <location>
        <begin position="1"/>
        <end position="27"/>
    </location>
</feature>
<reference evidence="3 4" key="1">
    <citation type="submission" date="2024-10" db="EMBL/GenBank/DDBJ databases">
        <authorList>
            <person name="Kim D."/>
        </authorList>
    </citation>
    <scope>NUCLEOTIDE SEQUENCE [LARGE SCALE GENOMIC DNA]</scope>
    <source>
        <strain evidence="3">BH-2024</strain>
    </source>
</reference>
<sequence>MTSIPFFRFSLIAFAFPLFLFPKECFSMDGQKMMSQMAEDMKNEMRGNDTQMMAKMGEGEAMNHGNETAMQCQWKDEDSQRKWREQKTNRRMKSYD</sequence>
<name>A0ABD2L980_9BILA</name>
<feature type="compositionally biased region" description="Basic and acidic residues" evidence="1">
    <location>
        <begin position="74"/>
        <end position="96"/>
    </location>
</feature>
<comment type="caution">
    <text evidence="3">The sequence shown here is derived from an EMBL/GenBank/DDBJ whole genome shotgun (WGS) entry which is preliminary data.</text>
</comment>